<reference evidence="2" key="2">
    <citation type="journal article" date="2023" name="IMA Fungus">
        <title>Comparative genomic study of the Penicillium genus elucidates a diverse pangenome and 15 lateral gene transfer events.</title>
        <authorList>
            <person name="Petersen C."/>
            <person name="Sorensen T."/>
            <person name="Nielsen M.R."/>
            <person name="Sondergaard T.E."/>
            <person name="Sorensen J.L."/>
            <person name="Fitzpatrick D.A."/>
            <person name="Frisvad J.C."/>
            <person name="Nielsen K.L."/>
        </authorList>
    </citation>
    <scope>NUCLEOTIDE SEQUENCE</scope>
    <source>
        <strain evidence="2">IBT 15544</strain>
    </source>
</reference>
<proteinExistence type="predicted"/>
<dbReference type="GeneID" id="83174943"/>
<name>A0A9W9TDF6_9EURO</name>
<dbReference type="EMBL" id="JAPQKR010000004">
    <property type="protein sequence ID" value="KAJ5218481.1"/>
    <property type="molecule type" value="Genomic_DNA"/>
</dbReference>
<dbReference type="RefSeq" id="XP_058313054.1">
    <property type="nucleotide sequence ID" value="XM_058447643.1"/>
</dbReference>
<sequence>MEKVKHQPKMPNEDDRGTNAQNKEPQLTTLEELNDAVKDFFAKGPLYASYKMLALQISIVLGSTAVDVNEPPAYAIPFIAEGFPWRDPKLSATLVSLFACPPDPHSVSETLKCGHDGLGGSPTAADVPGTPPADLSKVFARAKKAAVDGKVGKATVLLVNLVDVEMTERRESGCCDMNYSSFAHAFVLAIGREGFCVFQASGRHGYRLDQYLMRDGSRLRNWEEAKTFVNRFQNLACSRGKWSTDLNKAYEECFEVNMNSICGKGKPLPPIVPAYRPWVNIFEINDVKAKHFKKWTWKKGNE</sequence>
<feature type="region of interest" description="Disordered" evidence="1">
    <location>
        <begin position="1"/>
        <end position="24"/>
    </location>
</feature>
<dbReference type="OrthoDB" id="438641at2759"/>
<protein>
    <submittedName>
        <fullName evidence="2">Uncharacterized protein</fullName>
    </submittedName>
</protein>
<accession>A0A9W9TDF6</accession>
<evidence type="ECO:0000313" key="2">
    <source>
        <dbReference type="EMBL" id="KAJ5218481.1"/>
    </source>
</evidence>
<evidence type="ECO:0000256" key="1">
    <source>
        <dbReference type="SAM" id="MobiDB-lite"/>
    </source>
</evidence>
<feature type="compositionally biased region" description="Basic and acidic residues" evidence="1">
    <location>
        <begin position="1"/>
        <end position="17"/>
    </location>
</feature>
<gene>
    <name evidence="2" type="ORF">N7498_000580</name>
</gene>
<evidence type="ECO:0000313" key="3">
    <source>
        <dbReference type="Proteomes" id="UP001150904"/>
    </source>
</evidence>
<comment type="caution">
    <text evidence="2">The sequence shown here is derived from an EMBL/GenBank/DDBJ whole genome shotgun (WGS) entry which is preliminary data.</text>
</comment>
<keyword evidence="3" id="KW-1185">Reference proteome</keyword>
<organism evidence="2 3">
    <name type="scientific">Penicillium cinerascens</name>
    <dbReference type="NCBI Taxonomy" id="70096"/>
    <lineage>
        <taxon>Eukaryota</taxon>
        <taxon>Fungi</taxon>
        <taxon>Dikarya</taxon>
        <taxon>Ascomycota</taxon>
        <taxon>Pezizomycotina</taxon>
        <taxon>Eurotiomycetes</taxon>
        <taxon>Eurotiomycetidae</taxon>
        <taxon>Eurotiales</taxon>
        <taxon>Aspergillaceae</taxon>
        <taxon>Penicillium</taxon>
    </lineage>
</organism>
<reference evidence="2" key="1">
    <citation type="submission" date="2022-12" db="EMBL/GenBank/DDBJ databases">
        <authorList>
            <person name="Petersen C."/>
        </authorList>
    </citation>
    <scope>NUCLEOTIDE SEQUENCE</scope>
    <source>
        <strain evidence="2">IBT 15544</strain>
    </source>
</reference>
<dbReference type="AlphaFoldDB" id="A0A9W9TDF6"/>
<dbReference type="Proteomes" id="UP001150904">
    <property type="component" value="Unassembled WGS sequence"/>
</dbReference>